<dbReference type="Proteomes" id="UP000799118">
    <property type="component" value="Unassembled WGS sequence"/>
</dbReference>
<accession>A0A6A4GZZ9</accession>
<gene>
    <name evidence="2" type="ORF">BT96DRAFT_945954</name>
</gene>
<protein>
    <submittedName>
        <fullName evidence="2">Uncharacterized protein</fullName>
    </submittedName>
</protein>
<reference evidence="2" key="1">
    <citation type="journal article" date="2019" name="Environ. Microbiol.">
        <title>Fungal ecological strategies reflected in gene transcription - a case study of two litter decomposers.</title>
        <authorList>
            <person name="Barbi F."/>
            <person name="Kohler A."/>
            <person name="Barry K."/>
            <person name="Baskaran P."/>
            <person name="Daum C."/>
            <person name="Fauchery L."/>
            <person name="Ihrmark K."/>
            <person name="Kuo A."/>
            <person name="LaButti K."/>
            <person name="Lipzen A."/>
            <person name="Morin E."/>
            <person name="Grigoriev I.V."/>
            <person name="Henrissat B."/>
            <person name="Lindahl B."/>
            <person name="Martin F."/>
        </authorList>
    </citation>
    <scope>NUCLEOTIDE SEQUENCE</scope>
    <source>
        <strain evidence="2">JB14</strain>
    </source>
</reference>
<keyword evidence="3" id="KW-1185">Reference proteome</keyword>
<evidence type="ECO:0000256" key="1">
    <source>
        <dbReference type="SAM" id="MobiDB-lite"/>
    </source>
</evidence>
<dbReference type="OrthoDB" id="1939643at2759"/>
<name>A0A6A4GZZ9_9AGAR</name>
<evidence type="ECO:0000313" key="2">
    <source>
        <dbReference type="EMBL" id="KAE9390685.1"/>
    </source>
</evidence>
<feature type="region of interest" description="Disordered" evidence="1">
    <location>
        <begin position="23"/>
        <end position="86"/>
    </location>
</feature>
<feature type="compositionally biased region" description="Basic and acidic residues" evidence="1">
    <location>
        <begin position="73"/>
        <end position="82"/>
    </location>
</feature>
<dbReference type="AlphaFoldDB" id="A0A6A4GZZ9"/>
<dbReference type="EMBL" id="ML769650">
    <property type="protein sequence ID" value="KAE9390685.1"/>
    <property type="molecule type" value="Genomic_DNA"/>
</dbReference>
<organism evidence="2 3">
    <name type="scientific">Gymnopus androsaceus JB14</name>
    <dbReference type="NCBI Taxonomy" id="1447944"/>
    <lineage>
        <taxon>Eukaryota</taxon>
        <taxon>Fungi</taxon>
        <taxon>Dikarya</taxon>
        <taxon>Basidiomycota</taxon>
        <taxon>Agaricomycotina</taxon>
        <taxon>Agaricomycetes</taxon>
        <taxon>Agaricomycetidae</taxon>
        <taxon>Agaricales</taxon>
        <taxon>Marasmiineae</taxon>
        <taxon>Omphalotaceae</taxon>
        <taxon>Gymnopus</taxon>
    </lineage>
</organism>
<proteinExistence type="predicted"/>
<evidence type="ECO:0000313" key="3">
    <source>
        <dbReference type="Proteomes" id="UP000799118"/>
    </source>
</evidence>
<feature type="compositionally biased region" description="Acidic residues" evidence="1">
    <location>
        <begin position="52"/>
        <end position="66"/>
    </location>
</feature>
<sequence length="199" mass="22515">MVHDVAHPNSEVNLLKLSIRSKLDQNVMDNDEPDNITNEPMQKKGKKSISDDLPEGLADEDKEEELPVPAKKAKLDKGKEKAPGGQGMLCKHIKPLEWWRNKKYVYECPAQGGILVPHIKEIIRISEEPKELLRKQQTKQKCGRSRTIVTAPPKYPKEDWGKDTSPIGIILASYLFSGITCLAKNVKPQPGINNRWLFE</sequence>